<protein>
    <recommendedName>
        <fullName evidence="1">Sperm microtubule inner protein 1 C-terminal domain-containing protein</fullName>
    </recommendedName>
</protein>
<dbReference type="EMBL" id="JAZGQO010000010">
    <property type="protein sequence ID" value="KAK6174978.1"/>
    <property type="molecule type" value="Genomic_DNA"/>
</dbReference>
<dbReference type="Proteomes" id="UP001347796">
    <property type="component" value="Unassembled WGS sequence"/>
</dbReference>
<evidence type="ECO:0000313" key="3">
    <source>
        <dbReference type="Proteomes" id="UP001347796"/>
    </source>
</evidence>
<dbReference type="PANTHER" id="PTHR35826">
    <property type="entry name" value="PROTEIN ATP6V1FNB-LIKE"/>
    <property type="match status" value="1"/>
</dbReference>
<reference evidence="2 3" key="1">
    <citation type="submission" date="2024-01" db="EMBL/GenBank/DDBJ databases">
        <title>The genome of the rayed Mediterranean limpet Patella caerulea (Linnaeus, 1758).</title>
        <authorList>
            <person name="Anh-Thu Weber A."/>
            <person name="Halstead-Nussloch G."/>
        </authorList>
    </citation>
    <scope>NUCLEOTIDE SEQUENCE [LARGE SCALE GENOMIC DNA]</scope>
    <source>
        <strain evidence="2">AATW-2023a</strain>
        <tissue evidence="2">Whole specimen</tissue>
    </source>
</reference>
<keyword evidence="3" id="KW-1185">Reference proteome</keyword>
<gene>
    <name evidence="2" type="ORF">SNE40_013525</name>
</gene>
<feature type="domain" description="Sperm microtubule inner protein 1 C-terminal" evidence="1">
    <location>
        <begin position="65"/>
        <end position="180"/>
    </location>
</feature>
<proteinExistence type="predicted"/>
<dbReference type="PANTHER" id="PTHR35826:SF1">
    <property type="entry name" value="PROTEIN ATP6V1FNB-LIKE"/>
    <property type="match status" value="1"/>
</dbReference>
<evidence type="ECO:0000259" key="1">
    <source>
        <dbReference type="Pfam" id="PF22589"/>
    </source>
</evidence>
<organism evidence="2 3">
    <name type="scientific">Patella caerulea</name>
    <name type="common">Rayed Mediterranean limpet</name>
    <dbReference type="NCBI Taxonomy" id="87958"/>
    <lineage>
        <taxon>Eukaryota</taxon>
        <taxon>Metazoa</taxon>
        <taxon>Spiralia</taxon>
        <taxon>Lophotrochozoa</taxon>
        <taxon>Mollusca</taxon>
        <taxon>Gastropoda</taxon>
        <taxon>Patellogastropoda</taxon>
        <taxon>Patelloidea</taxon>
        <taxon>Patellidae</taxon>
        <taxon>Patella</taxon>
    </lineage>
</organism>
<comment type="caution">
    <text evidence="2">The sequence shown here is derived from an EMBL/GenBank/DDBJ whole genome shotgun (WGS) entry which is preliminary data.</text>
</comment>
<dbReference type="AlphaFoldDB" id="A0AAN8JG54"/>
<evidence type="ECO:0000313" key="2">
    <source>
        <dbReference type="EMBL" id="KAK6174978.1"/>
    </source>
</evidence>
<accession>A0AAN8JG54</accession>
<dbReference type="InterPro" id="IPR054323">
    <property type="entry name" value="SPMIP1_C"/>
</dbReference>
<sequence>MAARNPNFSTQYQNFLTESFNKERDSRLAWFFNRSASDVAKPKQMEVFRRKIEERSKPSEALMERLPAITAEQKFNKKKSTQIDTLGQRSEFITVENMRAVTPQTQSKLYDGFTKEGKGRYQYLQDRYSKIPEVKFQYPLLSSWDYGWRLSDVVKKEDIKKPAHGRTRIVADTFYTRNGVGYPSAISG</sequence>
<dbReference type="Pfam" id="PF22589">
    <property type="entry name" value="SPMIP1"/>
    <property type="match status" value="1"/>
</dbReference>
<name>A0AAN8JG54_PATCE</name>